<keyword evidence="4" id="KW-0436">Ligase</keyword>
<evidence type="ECO:0000256" key="1">
    <source>
        <dbReference type="ARBA" id="ARBA00005077"/>
    </source>
</evidence>
<dbReference type="NCBIfam" id="NF003671">
    <property type="entry name" value="PRK05294.1"/>
    <property type="match status" value="1"/>
</dbReference>
<evidence type="ECO:0000256" key="12">
    <source>
        <dbReference type="ARBA" id="ARBA00048816"/>
    </source>
</evidence>
<evidence type="ECO:0000256" key="9">
    <source>
        <dbReference type="ARBA" id="ARBA00022840"/>
    </source>
</evidence>
<dbReference type="Pfam" id="PF02786">
    <property type="entry name" value="CPSase_L_D2"/>
    <property type="match status" value="2"/>
</dbReference>
<dbReference type="InterPro" id="IPR005479">
    <property type="entry name" value="CPAse_ATP-bd"/>
</dbReference>
<dbReference type="STRING" id="1618481.US54_C0009G0008"/>
<dbReference type="InterPro" id="IPR036897">
    <property type="entry name" value="CarbamoylP_synth_lsu_oligo_sf"/>
</dbReference>
<comment type="pathway">
    <text evidence="1">Amino-acid biosynthesis; L-arginine biosynthesis; carbamoyl phosphate from bicarbonate: step 1/1.</text>
</comment>
<evidence type="ECO:0000313" key="16">
    <source>
        <dbReference type="Proteomes" id="UP000034471"/>
    </source>
</evidence>
<dbReference type="Pfam" id="PF25596">
    <property type="entry name" value="CPSase_L_D1"/>
    <property type="match status" value="2"/>
</dbReference>
<dbReference type="PROSITE" id="PS50975">
    <property type="entry name" value="ATP_GRASP"/>
    <property type="match status" value="2"/>
</dbReference>
<dbReference type="InterPro" id="IPR011761">
    <property type="entry name" value="ATP-grasp"/>
</dbReference>
<comment type="catalytic activity">
    <reaction evidence="12">
        <text>hydrogencarbonate + L-glutamine + 2 ATP + H2O = carbamoyl phosphate + L-glutamate + 2 ADP + phosphate + 2 H(+)</text>
        <dbReference type="Rhea" id="RHEA:18633"/>
        <dbReference type="ChEBI" id="CHEBI:15377"/>
        <dbReference type="ChEBI" id="CHEBI:15378"/>
        <dbReference type="ChEBI" id="CHEBI:17544"/>
        <dbReference type="ChEBI" id="CHEBI:29985"/>
        <dbReference type="ChEBI" id="CHEBI:30616"/>
        <dbReference type="ChEBI" id="CHEBI:43474"/>
        <dbReference type="ChEBI" id="CHEBI:58228"/>
        <dbReference type="ChEBI" id="CHEBI:58359"/>
        <dbReference type="ChEBI" id="CHEBI:456216"/>
        <dbReference type="EC" id="6.3.5.5"/>
    </reaction>
</comment>
<feature type="domain" description="ATP-grasp" evidence="14">
    <location>
        <begin position="127"/>
        <end position="321"/>
    </location>
</feature>
<evidence type="ECO:0000256" key="7">
    <source>
        <dbReference type="ARBA" id="ARBA00022737"/>
    </source>
</evidence>
<dbReference type="SUPFAM" id="SSF52440">
    <property type="entry name" value="PreATP-grasp domain"/>
    <property type="match status" value="2"/>
</dbReference>
<dbReference type="InterPro" id="IPR005483">
    <property type="entry name" value="CPSase_dom"/>
</dbReference>
<dbReference type="EMBL" id="LBTJ01000009">
    <property type="protein sequence ID" value="KKQ38488.1"/>
    <property type="molecule type" value="Genomic_DNA"/>
</dbReference>
<dbReference type="FunFam" id="3.30.470.20:FF:000001">
    <property type="entry name" value="Carbamoyl-phosphate synthase large chain"/>
    <property type="match status" value="1"/>
</dbReference>
<dbReference type="Gene3D" id="3.40.50.20">
    <property type="match status" value="2"/>
</dbReference>
<dbReference type="InterPro" id="IPR058047">
    <property type="entry name" value="CPSase_preATP-grasp"/>
</dbReference>
<dbReference type="AlphaFoldDB" id="A0A0G0H5D1"/>
<proteinExistence type="inferred from homology"/>
<evidence type="ECO:0000256" key="5">
    <source>
        <dbReference type="ARBA" id="ARBA00022605"/>
    </source>
</evidence>
<name>A0A0G0H5D1_9BACT</name>
<evidence type="ECO:0000313" key="15">
    <source>
        <dbReference type="EMBL" id="KKQ38488.1"/>
    </source>
</evidence>
<sequence length="885" mass="98209">MKKVLIIGSGPIVIGQAAEFDYSGTQALLALREEGYQSIIVNSNPATIQTDRQVADIVYIEQLTVRVLEKIIVIEKPVGLIATVGGQTALNLATQLDKQGVLKKYQVKVLGTDIKAISFGEDRGKFKHLMEQIKEPVLPSQAVSSVEEGLAFVQKIGFPVIYRCAYTLGGLGSGYSTNLTELKKKLSTSLLLSPTKQVLLEKSVLGWGEFEYEVIRDAFGNKIIVCNMENVDPMGVHTGESIVVAPAQTLSDDDHQVFRNSALKIVEALNIVGSCNVQFALNYHTGQYFVIEVNPRLSRSSALASKATGYPIARVATKIALGKTLPEITNNITGKTAFFEPALDYIVVKIPCWPSDKFPEMDLGIGITMKSTGEVMSIGRNFGEAMYKAVKSLDLKESIFENKEKIRDIRPVLKKSTTSRLKHIFQAIQQELSIKEISNLTHINPWFISKLNNLAHNYDQIEKSLNNYKMVDTCAGEFEAKTPYYYSTQGEENEAIPLTGPKVIIIGAGPISIGQGIEFDYMTVHAVKALKEKGIQAIIINNNPETVSTDYSISDRLYLEPLTFNFVKRVIKNEQNNLLGIIAQFGGQTAINLAKQLEENKVKILGTSSASIELAENRELTGKMMKKLGIKMPKWKIIYSKKDIQNKLKKLTYPLLVRPSFVLGGEGMKIIQNKKQLYGYLEKLSAFYFNNPILIDEFLANAIEVDVDFISDGENTISYILEQLEPAGIHSGDSQCVYPPQNLSRSIQEKLIFMTNKISKTFQIIGLGNIQYAIKNNMVYVLEINPRASRTIPFLSKCLGISLPEFATKIILGEKLDYNIGKIVPNYVAVKTPVFSFDKLPGVSTELGPLMKSTGETMSIGKNFQEALDKSTGRLSRQNMHLYPI</sequence>
<dbReference type="Proteomes" id="UP000034471">
    <property type="component" value="Unassembled WGS sequence"/>
</dbReference>
<gene>
    <name evidence="15" type="ORF">US54_C0009G0008</name>
</gene>
<dbReference type="PATRIC" id="fig|1618481.3.peg.265"/>
<keyword evidence="8 13" id="KW-0547">Nucleotide-binding</keyword>
<dbReference type="SMART" id="SM01096">
    <property type="entry name" value="CPSase_L_D3"/>
    <property type="match status" value="1"/>
</dbReference>
<dbReference type="PANTHER" id="PTHR11405">
    <property type="entry name" value="CARBAMOYLTRANSFERASE FAMILY MEMBER"/>
    <property type="match status" value="1"/>
</dbReference>
<reference evidence="15 16" key="1">
    <citation type="journal article" date="2015" name="Nature">
        <title>rRNA introns, odd ribosomes, and small enigmatic genomes across a large radiation of phyla.</title>
        <authorList>
            <person name="Brown C.T."/>
            <person name="Hug L.A."/>
            <person name="Thomas B.C."/>
            <person name="Sharon I."/>
            <person name="Castelle C.J."/>
            <person name="Singh A."/>
            <person name="Wilkins M.J."/>
            <person name="Williams K.H."/>
            <person name="Banfield J.F."/>
        </authorList>
    </citation>
    <scope>NUCLEOTIDE SEQUENCE [LARGE SCALE GENOMIC DNA]</scope>
</reference>
<comment type="similarity">
    <text evidence="2">Belongs to the CarB family.</text>
</comment>
<dbReference type="PRINTS" id="PR00098">
    <property type="entry name" value="CPSASE"/>
</dbReference>
<dbReference type="Pfam" id="PF02787">
    <property type="entry name" value="CPSase_L_D3"/>
    <property type="match status" value="1"/>
</dbReference>
<evidence type="ECO:0000256" key="4">
    <source>
        <dbReference type="ARBA" id="ARBA00022598"/>
    </source>
</evidence>
<dbReference type="Gene3D" id="3.30.470.20">
    <property type="entry name" value="ATP-grasp fold, B domain"/>
    <property type="match status" value="2"/>
</dbReference>
<evidence type="ECO:0000256" key="3">
    <source>
        <dbReference type="ARBA" id="ARBA00022571"/>
    </source>
</evidence>
<protein>
    <submittedName>
        <fullName evidence="15">Carbamoyl-phosphate synthase large chain</fullName>
    </submittedName>
</protein>
<dbReference type="Gene3D" id="3.30.1490.20">
    <property type="entry name" value="ATP-grasp fold, A domain"/>
    <property type="match status" value="1"/>
</dbReference>
<dbReference type="InterPro" id="IPR005480">
    <property type="entry name" value="CPSase_lsu_oligo"/>
</dbReference>
<comment type="catalytic activity">
    <reaction evidence="11">
        <text>hydrogencarbonate + NH4(+) + 2 ATP = carbamoyl phosphate + 2 ADP + phosphate + 2 H(+)</text>
        <dbReference type="Rhea" id="RHEA:18029"/>
        <dbReference type="ChEBI" id="CHEBI:15378"/>
        <dbReference type="ChEBI" id="CHEBI:17544"/>
        <dbReference type="ChEBI" id="CHEBI:28938"/>
        <dbReference type="ChEBI" id="CHEBI:30616"/>
        <dbReference type="ChEBI" id="CHEBI:43474"/>
        <dbReference type="ChEBI" id="CHEBI:58228"/>
        <dbReference type="ChEBI" id="CHEBI:456216"/>
        <dbReference type="EC" id="6.3.4.16"/>
    </reaction>
</comment>
<organism evidence="15 16">
    <name type="scientific">Candidatus Roizmanbacteria bacterium GW2011_GWA2_37_7</name>
    <dbReference type="NCBI Taxonomy" id="1618481"/>
    <lineage>
        <taxon>Bacteria</taxon>
        <taxon>Candidatus Roizmaniibacteriota</taxon>
    </lineage>
</organism>
<dbReference type="SUPFAM" id="SSF56059">
    <property type="entry name" value="Glutathione synthetase ATP-binding domain-like"/>
    <property type="match status" value="2"/>
</dbReference>
<dbReference type="GO" id="GO:0046872">
    <property type="term" value="F:metal ion binding"/>
    <property type="evidence" value="ECO:0007669"/>
    <property type="project" value="UniProtKB-KW"/>
</dbReference>
<dbReference type="GO" id="GO:0005737">
    <property type="term" value="C:cytoplasm"/>
    <property type="evidence" value="ECO:0007669"/>
    <property type="project" value="TreeGrafter"/>
</dbReference>
<feature type="domain" description="ATP-grasp" evidence="14">
    <location>
        <begin position="622"/>
        <end position="812"/>
    </location>
</feature>
<comment type="caution">
    <text evidence="15">The sequence shown here is derived from an EMBL/GenBank/DDBJ whole genome shotgun (WGS) entry which is preliminary data.</text>
</comment>
<accession>A0A0G0H5D1</accession>
<evidence type="ECO:0000259" key="14">
    <source>
        <dbReference type="PROSITE" id="PS50975"/>
    </source>
</evidence>
<evidence type="ECO:0000256" key="13">
    <source>
        <dbReference type="PROSITE-ProRule" id="PRU00409"/>
    </source>
</evidence>
<evidence type="ECO:0000256" key="10">
    <source>
        <dbReference type="ARBA" id="ARBA00023211"/>
    </source>
</evidence>
<evidence type="ECO:0000256" key="6">
    <source>
        <dbReference type="ARBA" id="ARBA00022723"/>
    </source>
</evidence>
<dbReference type="PANTHER" id="PTHR11405:SF53">
    <property type="entry name" value="CARBAMOYL-PHOSPHATE SYNTHASE [AMMONIA], MITOCHONDRIAL"/>
    <property type="match status" value="1"/>
</dbReference>
<dbReference type="GO" id="GO:0006526">
    <property type="term" value="P:L-arginine biosynthetic process"/>
    <property type="evidence" value="ECO:0007669"/>
    <property type="project" value="UniProtKB-KW"/>
</dbReference>
<keyword evidence="3" id="KW-0055">Arginine biosynthesis</keyword>
<dbReference type="GO" id="GO:0004088">
    <property type="term" value="F:carbamoyl-phosphate synthase (glutamine-hydrolyzing) activity"/>
    <property type="evidence" value="ECO:0007669"/>
    <property type="project" value="UniProtKB-EC"/>
</dbReference>
<keyword evidence="6" id="KW-0479">Metal-binding</keyword>
<evidence type="ECO:0000256" key="11">
    <source>
        <dbReference type="ARBA" id="ARBA00047359"/>
    </source>
</evidence>
<keyword evidence="7" id="KW-0677">Repeat</keyword>
<dbReference type="SUPFAM" id="SSF48108">
    <property type="entry name" value="Carbamoyl phosphate synthetase, large subunit connection domain"/>
    <property type="match status" value="1"/>
</dbReference>
<keyword evidence="9 13" id="KW-0067">ATP-binding</keyword>
<dbReference type="InterPro" id="IPR013815">
    <property type="entry name" value="ATP_grasp_subdomain_1"/>
</dbReference>
<dbReference type="Gene3D" id="1.10.1030.10">
    <property type="entry name" value="Carbamoyl-phosphate synthetase, large subunit oligomerisation domain"/>
    <property type="match status" value="1"/>
</dbReference>
<keyword evidence="10" id="KW-0464">Manganese</keyword>
<dbReference type="GO" id="GO:0004087">
    <property type="term" value="F:carbamoyl-phosphate synthase (ammonia) activity"/>
    <property type="evidence" value="ECO:0007669"/>
    <property type="project" value="UniProtKB-EC"/>
</dbReference>
<dbReference type="PROSITE" id="PS00866">
    <property type="entry name" value="CPSASE_1"/>
    <property type="match status" value="1"/>
</dbReference>
<dbReference type="GO" id="GO:0006541">
    <property type="term" value="P:glutamine metabolic process"/>
    <property type="evidence" value="ECO:0007669"/>
    <property type="project" value="TreeGrafter"/>
</dbReference>
<dbReference type="InterPro" id="IPR016185">
    <property type="entry name" value="PreATP-grasp_dom_sf"/>
</dbReference>
<keyword evidence="5" id="KW-0028">Amino-acid biosynthesis</keyword>
<evidence type="ECO:0000256" key="2">
    <source>
        <dbReference type="ARBA" id="ARBA00009799"/>
    </source>
</evidence>
<evidence type="ECO:0000256" key="8">
    <source>
        <dbReference type="ARBA" id="ARBA00022741"/>
    </source>
</evidence>
<dbReference type="GO" id="GO:0005524">
    <property type="term" value="F:ATP binding"/>
    <property type="evidence" value="ECO:0007669"/>
    <property type="project" value="UniProtKB-UniRule"/>
</dbReference>
<dbReference type="FunFam" id="3.40.50.20:FF:000001">
    <property type="entry name" value="Carbamoyl-phosphate synthase large chain"/>
    <property type="match status" value="2"/>
</dbReference>
<dbReference type="PROSITE" id="PS00867">
    <property type="entry name" value="CPSASE_2"/>
    <property type="match status" value="2"/>
</dbReference>
<dbReference type="FunFam" id="3.30.470.20:FF:000026">
    <property type="entry name" value="Carbamoyl-phosphate synthase large chain"/>
    <property type="match status" value="1"/>
</dbReference>